<dbReference type="PROSITE" id="PS50042">
    <property type="entry name" value="CNMP_BINDING_3"/>
    <property type="match status" value="1"/>
</dbReference>
<dbReference type="CDD" id="cd00038">
    <property type="entry name" value="CAP_ED"/>
    <property type="match status" value="1"/>
</dbReference>
<keyword evidence="1" id="KW-0805">Transcription regulation</keyword>
<keyword evidence="2" id="KW-0238">DNA-binding</keyword>
<name>A0A951UCF9_9CYAN</name>
<dbReference type="InterPro" id="IPR018490">
    <property type="entry name" value="cNMP-bd_dom_sf"/>
</dbReference>
<evidence type="ECO:0000259" key="5">
    <source>
        <dbReference type="PROSITE" id="PS51063"/>
    </source>
</evidence>
<reference evidence="6" key="1">
    <citation type="submission" date="2021-05" db="EMBL/GenBank/DDBJ databases">
        <authorList>
            <person name="Pietrasiak N."/>
            <person name="Ward R."/>
            <person name="Stajich J.E."/>
            <person name="Kurbessoian T."/>
        </authorList>
    </citation>
    <scope>NUCLEOTIDE SEQUENCE</scope>
    <source>
        <strain evidence="6">CPER-KK1</strain>
    </source>
</reference>
<dbReference type="SMART" id="SM00419">
    <property type="entry name" value="HTH_CRP"/>
    <property type="match status" value="1"/>
</dbReference>
<dbReference type="Gene3D" id="2.60.120.10">
    <property type="entry name" value="Jelly Rolls"/>
    <property type="match status" value="1"/>
</dbReference>
<dbReference type="AlphaFoldDB" id="A0A951UCF9"/>
<organism evidence="6 7">
    <name type="scientific">Symplocastrum torsivum CPER-KK1</name>
    <dbReference type="NCBI Taxonomy" id="450513"/>
    <lineage>
        <taxon>Bacteria</taxon>
        <taxon>Bacillati</taxon>
        <taxon>Cyanobacteriota</taxon>
        <taxon>Cyanophyceae</taxon>
        <taxon>Oscillatoriophycideae</taxon>
        <taxon>Oscillatoriales</taxon>
        <taxon>Microcoleaceae</taxon>
        <taxon>Symplocastrum</taxon>
    </lineage>
</organism>
<dbReference type="SMART" id="SM00100">
    <property type="entry name" value="cNMP"/>
    <property type="match status" value="1"/>
</dbReference>
<dbReference type="InterPro" id="IPR036388">
    <property type="entry name" value="WH-like_DNA-bd_sf"/>
</dbReference>
<dbReference type="PANTHER" id="PTHR24567">
    <property type="entry name" value="CRP FAMILY TRANSCRIPTIONAL REGULATORY PROTEIN"/>
    <property type="match status" value="1"/>
</dbReference>
<dbReference type="Pfam" id="PF13545">
    <property type="entry name" value="HTH_Crp_2"/>
    <property type="match status" value="1"/>
</dbReference>
<dbReference type="InterPro" id="IPR014710">
    <property type="entry name" value="RmlC-like_jellyroll"/>
</dbReference>
<evidence type="ECO:0000256" key="1">
    <source>
        <dbReference type="ARBA" id="ARBA00023015"/>
    </source>
</evidence>
<evidence type="ECO:0000259" key="4">
    <source>
        <dbReference type="PROSITE" id="PS50042"/>
    </source>
</evidence>
<dbReference type="GO" id="GO:0005829">
    <property type="term" value="C:cytosol"/>
    <property type="evidence" value="ECO:0007669"/>
    <property type="project" value="TreeGrafter"/>
</dbReference>
<comment type="caution">
    <text evidence="6">The sequence shown here is derived from an EMBL/GenBank/DDBJ whole genome shotgun (WGS) entry which is preliminary data.</text>
</comment>
<dbReference type="Gene3D" id="1.10.10.10">
    <property type="entry name" value="Winged helix-like DNA-binding domain superfamily/Winged helix DNA-binding domain"/>
    <property type="match status" value="1"/>
</dbReference>
<dbReference type="PROSITE" id="PS51063">
    <property type="entry name" value="HTH_CRP_2"/>
    <property type="match status" value="1"/>
</dbReference>
<protein>
    <submittedName>
        <fullName evidence="6">Crp/Fnr family transcriptional regulator</fullName>
    </submittedName>
</protein>
<dbReference type="EMBL" id="JAHHIF010000050">
    <property type="protein sequence ID" value="MBW4547902.1"/>
    <property type="molecule type" value="Genomic_DNA"/>
</dbReference>
<dbReference type="InterPro" id="IPR050397">
    <property type="entry name" value="Env_Response_Regulators"/>
</dbReference>
<gene>
    <name evidence="6" type="ORF">KME25_26180</name>
</gene>
<dbReference type="SUPFAM" id="SSF46785">
    <property type="entry name" value="Winged helix' DNA-binding domain"/>
    <property type="match status" value="1"/>
</dbReference>
<dbReference type="Pfam" id="PF00027">
    <property type="entry name" value="cNMP_binding"/>
    <property type="match status" value="1"/>
</dbReference>
<dbReference type="GO" id="GO:0003700">
    <property type="term" value="F:DNA-binding transcription factor activity"/>
    <property type="evidence" value="ECO:0007669"/>
    <property type="project" value="TreeGrafter"/>
</dbReference>
<dbReference type="GO" id="GO:0003677">
    <property type="term" value="F:DNA binding"/>
    <property type="evidence" value="ECO:0007669"/>
    <property type="project" value="UniProtKB-KW"/>
</dbReference>
<feature type="domain" description="Cyclic nucleotide-binding" evidence="4">
    <location>
        <begin position="12"/>
        <end position="120"/>
    </location>
</feature>
<dbReference type="InterPro" id="IPR000595">
    <property type="entry name" value="cNMP-bd_dom"/>
</dbReference>
<dbReference type="InterPro" id="IPR036390">
    <property type="entry name" value="WH_DNA-bd_sf"/>
</dbReference>
<evidence type="ECO:0000313" key="6">
    <source>
        <dbReference type="EMBL" id="MBW4547902.1"/>
    </source>
</evidence>
<evidence type="ECO:0000256" key="3">
    <source>
        <dbReference type="ARBA" id="ARBA00023163"/>
    </source>
</evidence>
<reference evidence="6" key="2">
    <citation type="journal article" date="2022" name="Microbiol. Resour. Announc.">
        <title>Metagenome Sequencing to Explore Phylogenomics of Terrestrial Cyanobacteria.</title>
        <authorList>
            <person name="Ward R.D."/>
            <person name="Stajich J.E."/>
            <person name="Johansen J.R."/>
            <person name="Huntemann M."/>
            <person name="Clum A."/>
            <person name="Foster B."/>
            <person name="Foster B."/>
            <person name="Roux S."/>
            <person name="Palaniappan K."/>
            <person name="Varghese N."/>
            <person name="Mukherjee S."/>
            <person name="Reddy T.B.K."/>
            <person name="Daum C."/>
            <person name="Copeland A."/>
            <person name="Chen I.A."/>
            <person name="Ivanova N.N."/>
            <person name="Kyrpides N.C."/>
            <person name="Shapiro N."/>
            <person name="Eloe-Fadrosh E.A."/>
            <person name="Pietrasiak N."/>
        </authorList>
    </citation>
    <scope>NUCLEOTIDE SEQUENCE</scope>
    <source>
        <strain evidence="6">CPER-KK1</strain>
    </source>
</reference>
<dbReference type="PRINTS" id="PR00034">
    <property type="entry name" value="HTHCRP"/>
</dbReference>
<feature type="domain" description="HTH crp-type" evidence="5">
    <location>
        <begin position="134"/>
        <end position="202"/>
    </location>
</feature>
<keyword evidence="3" id="KW-0804">Transcription</keyword>
<dbReference type="InterPro" id="IPR012318">
    <property type="entry name" value="HTH_CRP"/>
</dbReference>
<sequence>MDLLTLDSLPAQLRNAITHRDLARGENLFQQGEETSAFFIVETGRVKLMRYTTGDKVVTFQVARPGKSLAEIALFSDTYPCAAVAEVASRVIVYPKQLLLSALRENPDLAEDFMAMLVRKIQALKVRLELRDIRAAHERLLRYLRYQVQPGEQNLVNFERPLKDIAAELGLTPETLSRALTRLEQEGMITRTRLQITLQNSPAA</sequence>
<evidence type="ECO:0000313" key="7">
    <source>
        <dbReference type="Proteomes" id="UP000753908"/>
    </source>
</evidence>
<accession>A0A951UCF9</accession>
<dbReference type="SUPFAM" id="SSF51206">
    <property type="entry name" value="cAMP-binding domain-like"/>
    <property type="match status" value="1"/>
</dbReference>
<dbReference type="Proteomes" id="UP000753908">
    <property type="component" value="Unassembled WGS sequence"/>
</dbReference>
<dbReference type="PANTHER" id="PTHR24567:SF74">
    <property type="entry name" value="HTH-TYPE TRANSCRIPTIONAL REGULATOR ARCR"/>
    <property type="match status" value="1"/>
</dbReference>
<proteinExistence type="predicted"/>
<evidence type="ECO:0000256" key="2">
    <source>
        <dbReference type="ARBA" id="ARBA00023125"/>
    </source>
</evidence>